<protein>
    <submittedName>
        <fullName evidence="2">Putative serine protein kinase, PrkA</fullName>
    </submittedName>
</protein>
<dbReference type="InterPro" id="IPR016230">
    <property type="entry name" value="PrkA/YeaG"/>
</dbReference>
<sequence length="645" mass="74333">MIAAKMKKHGVVPVRILDKIAQARMEEEKLKWEGTFAEYLELLKEKPWIAQSAHARIYNMIKDAGVEEDENGRKRYKFFSGHLFGLEEALERLVEEYFHPAAKRLDVRKRILLLMGPVSGGKSSLVNLLKRGLEAYTRTEKGAVYAIKDCPMHEDPLHLIPNHLREDFYQEFGIRIEGNLSPLNMMRLEQEFGGRIEEVPVERIFFSEDRRVGIGTFSPSDPKSQDIADLTGSIDFSTIARYGSESDPRAYRFDGELNKANRGLMEFQEMLKSDEKFLWHLLSLTQEGNFKAGRFALISADEMIIAHTNETEYRSFIANKKNEALHSRIIVMPIPYNLKVSEEEKIYEKMIKESDAADVHIAPHTLRIAAMFTVLTRLREPKRGDMDLIKKMRLYDGEMVEGFSQADADELKKEFADEGMSGIDPRYVINRISSAIIRKGVPSINALDVLRSLKDGLDQHPSITPELKEKYLNFISLVRREYDEIAKKEVQKAFVYSYEESAKTLMENYLDNVEAYCNRTKLRDPLTGEEINPDEKLMRSIEEQIGISENAKKAFREEILIRISAYARKGKKFDYNSHDRLREAIQKKLFADLKDIVKITTSTKTPDEQQLKKINEVIARLIDEYGYNSISANELLKYVGSLLNR</sequence>
<dbReference type="PIRSF" id="PIRSF000549">
    <property type="entry name" value="Ser_prot_kin"/>
    <property type="match status" value="1"/>
</dbReference>
<dbReference type="GO" id="GO:0004672">
    <property type="term" value="F:protein kinase activity"/>
    <property type="evidence" value="ECO:0007669"/>
    <property type="project" value="InterPro"/>
</dbReference>
<evidence type="ECO:0000313" key="3">
    <source>
        <dbReference type="Proteomes" id="UP000286235"/>
    </source>
</evidence>
<dbReference type="Pfam" id="PF06798">
    <property type="entry name" value="PrkA"/>
    <property type="match status" value="1"/>
</dbReference>
<proteinExistence type="predicted"/>
<comment type="caution">
    <text evidence="2">The sequence shown here is derived from an EMBL/GenBank/DDBJ whole genome shotgun (WGS) entry which is preliminary data.</text>
</comment>
<dbReference type="AlphaFoldDB" id="A0A420VIC3"/>
<evidence type="ECO:0000313" key="2">
    <source>
        <dbReference type="EMBL" id="RKO63317.1"/>
    </source>
</evidence>
<dbReference type="Gene3D" id="3.40.50.300">
    <property type="entry name" value="P-loop containing nucleotide triphosphate hydrolases"/>
    <property type="match status" value="1"/>
</dbReference>
<keyword evidence="2" id="KW-0808">Transferase</keyword>
<dbReference type="InterPro" id="IPR010650">
    <property type="entry name" value="PrkA_C"/>
</dbReference>
<dbReference type="InterPro" id="IPR013153">
    <property type="entry name" value="Prk_AAA"/>
</dbReference>
<keyword evidence="3" id="KW-1185">Reference proteome</keyword>
<dbReference type="PANTHER" id="PTHR30267">
    <property type="entry name" value="PROTEIN KINASE PRKA"/>
    <property type="match status" value="1"/>
</dbReference>
<dbReference type="Pfam" id="PF08298">
    <property type="entry name" value="AAA_PrkA"/>
    <property type="match status" value="1"/>
</dbReference>
<evidence type="ECO:0000259" key="1">
    <source>
        <dbReference type="SMART" id="SM00763"/>
    </source>
</evidence>
<feature type="domain" description="PrkA AAA" evidence="1">
    <location>
        <begin position="34"/>
        <end position="385"/>
    </location>
</feature>
<dbReference type="InterPro" id="IPR027417">
    <property type="entry name" value="P-loop_NTPase"/>
</dbReference>
<name>A0A420VIC3_9BACI</name>
<dbReference type="PANTHER" id="PTHR30267:SF2">
    <property type="entry name" value="PROTEIN PRKA"/>
    <property type="match status" value="1"/>
</dbReference>
<dbReference type="SUPFAM" id="SSF52540">
    <property type="entry name" value="P-loop containing nucleoside triphosphate hydrolases"/>
    <property type="match status" value="1"/>
</dbReference>
<keyword evidence="2" id="KW-0418">Kinase</keyword>
<dbReference type="EMBL" id="AZRV01000009">
    <property type="protein sequence ID" value="RKO63317.1"/>
    <property type="molecule type" value="Genomic_DNA"/>
</dbReference>
<organism evidence="2 3">
    <name type="scientific">Caldibacillus debilis GB1</name>
    <dbReference type="NCBI Taxonomy" id="1339248"/>
    <lineage>
        <taxon>Bacteria</taxon>
        <taxon>Bacillati</taxon>
        <taxon>Bacillota</taxon>
        <taxon>Bacilli</taxon>
        <taxon>Bacillales</taxon>
        <taxon>Bacillaceae</taxon>
        <taxon>Caldibacillus</taxon>
    </lineage>
</organism>
<dbReference type="Proteomes" id="UP000286235">
    <property type="component" value="Unassembled WGS sequence"/>
</dbReference>
<gene>
    <name evidence="2" type="ORF">Cdeb_03006</name>
</gene>
<dbReference type="SMART" id="SM00763">
    <property type="entry name" value="AAA_PrkA"/>
    <property type="match status" value="1"/>
</dbReference>
<accession>A0A420VIC3</accession>
<reference evidence="2 3" key="1">
    <citation type="submission" date="2013-12" db="EMBL/GenBank/DDBJ databases">
        <title>Genome and proteome characterization of Caldibacillus debilis GB1 derived from a cellulolytic aero-tolerant co-culture.</title>
        <authorList>
            <person name="Wushke S.T."/>
            <person name="Zhang X."/>
            <person name="Fristensky B."/>
            <person name="Wilkins J.A."/>
            <person name="Levin D.B."/>
            <person name="Sparling R."/>
        </authorList>
    </citation>
    <scope>NUCLEOTIDE SEQUENCE [LARGE SCALE GENOMIC DNA]</scope>
    <source>
        <strain evidence="2 3">GB1</strain>
    </source>
</reference>